<dbReference type="PANTHER" id="PTHR11136">
    <property type="entry name" value="FOLYLPOLYGLUTAMATE SYNTHASE-RELATED"/>
    <property type="match status" value="1"/>
</dbReference>
<evidence type="ECO:0000256" key="21">
    <source>
        <dbReference type="PIRNR" id="PIRNR001563"/>
    </source>
</evidence>
<evidence type="ECO:0000313" key="24">
    <source>
        <dbReference type="EMBL" id="MCA6062619.1"/>
    </source>
</evidence>
<comment type="pathway">
    <text evidence="2">Cofactor biosynthesis; tetrahydrofolate biosynthesis; 7,8-dihydrofolate from 2-amino-4-hydroxy-6-hydroxymethyl-7,8-dihydropteridine diphosphate and 4-aminobenzoate: step 2/2.</text>
</comment>
<comment type="caution">
    <text evidence="24">The sequence shown here is derived from an EMBL/GenBank/DDBJ whole genome shotgun (WGS) entry which is preliminary data.</text>
</comment>
<evidence type="ECO:0000256" key="19">
    <source>
        <dbReference type="ARBA" id="ARBA00049035"/>
    </source>
</evidence>
<dbReference type="NCBIfam" id="TIGR01499">
    <property type="entry name" value="folC"/>
    <property type="match status" value="1"/>
</dbReference>
<evidence type="ECO:0000256" key="18">
    <source>
        <dbReference type="ARBA" id="ARBA00047808"/>
    </source>
</evidence>
<comment type="catalytic activity">
    <reaction evidence="18">
        <text>10-formyltetrahydrofolyl-(gamma-L-Glu)(n) + L-glutamate + ATP = 10-formyltetrahydrofolyl-(gamma-L-Glu)(n+1) + ADP + phosphate + H(+)</text>
        <dbReference type="Rhea" id="RHEA:51904"/>
        <dbReference type="Rhea" id="RHEA-COMP:13088"/>
        <dbReference type="Rhea" id="RHEA-COMP:14300"/>
        <dbReference type="ChEBI" id="CHEBI:15378"/>
        <dbReference type="ChEBI" id="CHEBI:29985"/>
        <dbReference type="ChEBI" id="CHEBI:30616"/>
        <dbReference type="ChEBI" id="CHEBI:43474"/>
        <dbReference type="ChEBI" id="CHEBI:134413"/>
        <dbReference type="ChEBI" id="CHEBI:456216"/>
        <dbReference type="EC" id="6.3.2.17"/>
    </reaction>
</comment>
<keyword evidence="12" id="KW-0460">Magnesium</keyword>
<evidence type="ECO:0000256" key="7">
    <source>
        <dbReference type="ARBA" id="ARBA00019357"/>
    </source>
</evidence>
<evidence type="ECO:0000256" key="10">
    <source>
        <dbReference type="ARBA" id="ARBA00022741"/>
    </source>
</evidence>
<evidence type="ECO:0000256" key="14">
    <source>
        <dbReference type="ARBA" id="ARBA00030048"/>
    </source>
</evidence>
<dbReference type="EC" id="6.3.2.17" evidence="6"/>
<evidence type="ECO:0000313" key="25">
    <source>
        <dbReference type="Proteomes" id="UP000714380"/>
    </source>
</evidence>
<dbReference type="RefSeq" id="WP_225671811.1">
    <property type="nucleotide sequence ID" value="NZ_JAEDAH010000013.1"/>
</dbReference>
<dbReference type="InterPro" id="IPR001645">
    <property type="entry name" value="Folylpolyglutamate_synth"/>
</dbReference>
<comment type="function">
    <text evidence="1">Functions in two distinct reactions of the de novo folate biosynthetic pathway. Catalyzes the addition of a glutamate residue to dihydropteroate (7,8-dihydropteroate or H2Pte) to form dihydrofolate (7,8-dihydrofolate monoglutamate or H2Pte-Glu). Also catalyzes successive additions of L-glutamate to tetrahydrofolate or 10-formyltetrahydrofolate or 5,10-methylenetetrahydrofolate, leading to folylpolyglutamate derivatives.</text>
</comment>
<evidence type="ECO:0000256" key="5">
    <source>
        <dbReference type="ARBA" id="ARBA00013023"/>
    </source>
</evidence>
<dbReference type="Gene3D" id="3.40.1190.10">
    <property type="entry name" value="Mur-like, catalytic domain"/>
    <property type="match status" value="1"/>
</dbReference>
<dbReference type="Pfam" id="PF08245">
    <property type="entry name" value="Mur_ligase_M"/>
    <property type="match status" value="1"/>
</dbReference>
<dbReference type="PIRSF" id="PIRSF001563">
    <property type="entry name" value="Folylpolyglu_synth"/>
    <property type="match status" value="1"/>
</dbReference>
<sequence length="418" mass="45223">MTFNAQTATLSQWLERLESLHPTEIELGLGRIRQVADVLGCSKPAPLTIVVGGTNGKGTTSALIAALLRAQGLNVGVYSSPHIQRYNERVAVNGSEVSDEALCEGFRAVEAARGDVSLTYFEFGTLAAFKWFSEQNLDACVLEVGLGGRLDAVNIVDPDISVVTSIGLDHQAWLGDTEELIAIEKMGIARQGKYLVCGQSKPPQTAKQTVDTIGGLWHCRGEQFDVTKTETGLELRFQQQGSDVNWSLPLAAIPYHNVATAIQTLALVDRLPDLQTTQNVVGSLRVAGRLQSWQRGSLTLTLDVAHNEQAAAYLGQVLVEVDGLILGMLGDKDVQAVARVLPRSKQRLLVGLSCPRGLQAAELAQRLGEDSADRVLENVAAAMDQLPDQGHWLVCGSFYTVEAAMDVIRQEKDVWNSI</sequence>
<dbReference type="Gene3D" id="3.90.190.20">
    <property type="entry name" value="Mur ligase, C-terminal domain"/>
    <property type="match status" value="1"/>
</dbReference>
<evidence type="ECO:0000256" key="17">
    <source>
        <dbReference type="ARBA" id="ARBA00047493"/>
    </source>
</evidence>
<dbReference type="InterPro" id="IPR036615">
    <property type="entry name" value="Mur_ligase_C_dom_sf"/>
</dbReference>
<evidence type="ECO:0000256" key="2">
    <source>
        <dbReference type="ARBA" id="ARBA00004799"/>
    </source>
</evidence>
<evidence type="ECO:0000256" key="11">
    <source>
        <dbReference type="ARBA" id="ARBA00022840"/>
    </source>
</evidence>
<gene>
    <name evidence="24" type="ORF">I9W95_03265</name>
</gene>
<reference evidence="24 25" key="1">
    <citation type="submission" date="2020-12" db="EMBL/GenBank/DDBJ databases">
        <title>Novel Thalassolituus-related marine hydrocarbonoclastic bacteria mediated algae-derived hydrocarbons mineralization in twilight zone of the northern South China Sea.</title>
        <authorList>
            <person name="Dong C."/>
        </authorList>
    </citation>
    <scope>NUCLEOTIDE SEQUENCE [LARGE SCALE GENOMIC DNA]</scope>
    <source>
        <strain evidence="24 25">IMCC1826</strain>
    </source>
</reference>
<evidence type="ECO:0000256" key="8">
    <source>
        <dbReference type="ARBA" id="ARBA00022598"/>
    </source>
</evidence>
<evidence type="ECO:0000259" key="22">
    <source>
        <dbReference type="Pfam" id="PF02875"/>
    </source>
</evidence>
<feature type="domain" description="Mur ligase central" evidence="23">
    <location>
        <begin position="51"/>
        <end position="202"/>
    </location>
</feature>
<dbReference type="PANTHER" id="PTHR11136:SF0">
    <property type="entry name" value="DIHYDROFOLATE SYNTHETASE-RELATED"/>
    <property type="match status" value="1"/>
</dbReference>
<evidence type="ECO:0000256" key="3">
    <source>
        <dbReference type="ARBA" id="ARBA00005150"/>
    </source>
</evidence>
<keyword evidence="11 21" id="KW-0067">ATP-binding</keyword>
<dbReference type="InterPro" id="IPR013221">
    <property type="entry name" value="Mur_ligase_cen"/>
</dbReference>
<organism evidence="24 25">
    <name type="scientific">Thalassolituus marinus</name>
    <dbReference type="NCBI Taxonomy" id="671053"/>
    <lineage>
        <taxon>Bacteria</taxon>
        <taxon>Pseudomonadati</taxon>
        <taxon>Pseudomonadota</taxon>
        <taxon>Gammaproteobacteria</taxon>
        <taxon>Oceanospirillales</taxon>
        <taxon>Oceanospirillaceae</taxon>
        <taxon>Thalassolituus</taxon>
    </lineage>
</organism>
<keyword evidence="25" id="KW-1185">Reference proteome</keyword>
<keyword evidence="9" id="KW-0479">Metal-binding</keyword>
<evidence type="ECO:0000256" key="13">
    <source>
        <dbReference type="ARBA" id="ARBA00022909"/>
    </source>
</evidence>
<evidence type="ECO:0000256" key="1">
    <source>
        <dbReference type="ARBA" id="ARBA00002714"/>
    </source>
</evidence>
<evidence type="ECO:0000256" key="15">
    <source>
        <dbReference type="ARBA" id="ARBA00030592"/>
    </source>
</evidence>
<comment type="similarity">
    <text evidence="4 21">Belongs to the folylpolyglutamate synthase family.</text>
</comment>
<dbReference type="Pfam" id="PF02875">
    <property type="entry name" value="Mur_ligase_C"/>
    <property type="match status" value="1"/>
</dbReference>
<dbReference type="Proteomes" id="UP000714380">
    <property type="component" value="Unassembled WGS sequence"/>
</dbReference>
<evidence type="ECO:0000256" key="12">
    <source>
        <dbReference type="ARBA" id="ARBA00022842"/>
    </source>
</evidence>
<comment type="catalytic activity">
    <reaction evidence="19">
        <text>(6R)-5,10-methylenetetrahydrofolyl-(gamma-L-Glu)(n) + L-glutamate + ATP = (6R)-5,10-methylenetetrahydrofolyl-(gamma-L-Glu)(n+1) + ADP + phosphate + H(+)</text>
        <dbReference type="Rhea" id="RHEA:51912"/>
        <dbReference type="Rhea" id="RHEA-COMP:13257"/>
        <dbReference type="Rhea" id="RHEA-COMP:13258"/>
        <dbReference type="ChEBI" id="CHEBI:15378"/>
        <dbReference type="ChEBI" id="CHEBI:29985"/>
        <dbReference type="ChEBI" id="CHEBI:30616"/>
        <dbReference type="ChEBI" id="CHEBI:43474"/>
        <dbReference type="ChEBI" id="CHEBI:136572"/>
        <dbReference type="ChEBI" id="CHEBI:456216"/>
        <dbReference type="EC" id="6.3.2.17"/>
    </reaction>
</comment>
<evidence type="ECO:0000256" key="6">
    <source>
        <dbReference type="ARBA" id="ARBA00013025"/>
    </source>
</evidence>
<dbReference type="InterPro" id="IPR004101">
    <property type="entry name" value="Mur_ligase_C"/>
</dbReference>
<dbReference type="EC" id="6.3.2.12" evidence="5"/>
<keyword evidence="13" id="KW-0289">Folate biosynthesis</keyword>
<name>A0ABS7ZLY8_9GAMM</name>
<evidence type="ECO:0000259" key="23">
    <source>
        <dbReference type="Pfam" id="PF08245"/>
    </source>
</evidence>
<evidence type="ECO:0000256" key="9">
    <source>
        <dbReference type="ARBA" id="ARBA00022723"/>
    </source>
</evidence>
<keyword evidence="8 21" id="KW-0436">Ligase</keyword>
<dbReference type="EMBL" id="JAEDAH010000013">
    <property type="protein sequence ID" value="MCA6062619.1"/>
    <property type="molecule type" value="Genomic_DNA"/>
</dbReference>
<feature type="domain" description="Mur ligase C-terminal" evidence="22">
    <location>
        <begin position="288"/>
        <end position="397"/>
    </location>
</feature>
<comment type="catalytic activity">
    <reaction evidence="20">
        <text>7,8-dihydropteroate + L-glutamate + ATP = 7,8-dihydrofolate + ADP + phosphate + H(+)</text>
        <dbReference type="Rhea" id="RHEA:23584"/>
        <dbReference type="ChEBI" id="CHEBI:15378"/>
        <dbReference type="ChEBI" id="CHEBI:17839"/>
        <dbReference type="ChEBI" id="CHEBI:29985"/>
        <dbReference type="ChEBI" id="CHEBI:30616"/>
        <dbReference type="ChEBI" id="CHEBI:43474"/>
        <dbReference type="ChEBI" id="CHEBI:57451"/>
        <dbReference type="ChEBI" id="CHEBI:456216"/>
        <dbReference type="EC" id="6.3.2.12"/>
    </reaction>
</comment>
<dbReference type="SUPFAM" id="SSF53623">
    <property type="entry name" value="MurD-like peptide ligases, catalytic domain"/>
    <property type="match status" value="1"/>
</dbReference>
<evidence type="ECO:0000256" key="4">
    <source>
        <dbReference type="ARBA" id="ARBA00008276"/>
    </source>
</evidence>
<accession>A0ABS7ZLY8</accession>
<dbReference type="InterPro" id="IPR036565">
    <property type="entry name" value="Mur-like_cat_sf"/>
</dbReference>
<dbReference type="SUPFAM" id="SSF53244">
    <property type="entry name" value="MurD-like peptide ligases, peptide-binding domain"/>
    <property type="match status" value="1"/>
</dbReference>
<keyword evidence="10 21" id="KW-0547">Nucleotide-binding</keyword>
<evidence type="ECO:0000256" key="20">
    <source>
        <dbReference type="ARBA" id="ARBA00049161"/>
    </source>
</evidence>
<comment type="pathway">
    <text evidence="3">Cofactor biosynthesis; tetrahydrofolylpolyglutamate biosynthesis.</text>
</comment>
<comment type="catalytic activity">
    <reaction evidence="17">
        <text>(6S)-5,6,7,8-tetrahydrofolyl-(gamma-L-Glu)(n) + L-glutamate + ATP = (6S)-5,6,7,8-tetrahydrofolyl-(gamma-L-Glu)(n+1) + ADP + phosphate + H(+)</text>
        <dbReference type="Rhea" id="RHEA:10580"/>
        <dbReference type="Rhea" id="RHEA-COMP:14738"/>
        <dbReference type="Rhea" id="RHEA-COMP:14740"/>
        <dbReference type="ChEBI" id="CHEBI:15378"/>
        <dbReference type="ChEBI" id="CHEBI:29985"/>
        <dbReference type="ChEBI" id="CHEBI:30616"/>
        <dbReference type="ChEBI" id="CHEBI:43474"/>
        <dbReference type="ChEBI" id="CHEBI:141005"/>
        <dbReference type="ChEBI" id="CHEBI:456216"/>
        <dbReference type="EC" id="6.3.2.17"/>
    </reaction>
</comment>
<proteinExistence type="inferred from homology"/>
<evidence type="ECO:0000256" key="16">
    <source>
        <dbReference type="ARBA" id="ARBA00032510"/>
    </source>
</evidence>
<protein>
    <recommendedName>
        <fullName evidence="7">Dihydrofolate synthase/folylpolyglutamate synthase</fullName>
        <ecNumber evidence="5">6.3.2.12</ecNumber>
        <ecNumber evidence="6">6.3.2.17</ecNumber>
    </recommendedName>
    <alternativeName>
        <fullName evidence="16">Folylpoly-gamma-glutamate synthetase-dihydrofolate synthetase</fullName>
    </alternativeName>
    <alternativeName>
        <fullName evidence="14">Folylpolyglutamate synthetase</fullName>
    </alternativeName>
    <alternativeName>
        <fullName evidence="15">Tetrahydrofolylpolyglutamate synthase</fullName>
    </alternativeName>
</protein>